<dbReference type="InterPro" id="IPR045886">
    <property type="entry name" value="ThiF/MoeB/HesA"/>
</dbReference>
<protein>
    <submittedName>
        <fullName evidence="2">Molybdopterin-synthase adenylyltransferase MoeB</fullName>
    </submittedName>
</protein>
<proteinExistence type="predicted"/>
<dbReference type="NCBIfam" id="NF004281">
    <property type="entry name" value="PRK05690.1"/>
    <property type="match status" value="1"/>
</dbReference>
<dbReference type="RefSeq" id="WP_226765949.1">
    <property type="nucleotide sequence ID" value="NZ_BAAAEO010000001.1"/>
</dbReference>
<reference evidence="2 3" key="1">
    <citation type="journal article" date="2019" name="Int. J. Syst. Evol. Microbiol.">
        <title>The Global Catalogue of Microorganisms (GCM) 10K type strain sequencing project: providing services to taxonomists for standard genome sequencing and annotation.</title>
        <authorList>
            <consortium name="The Broad Institute Genomics Platform"/>
            <consortium name="The Broad Institute Genome Sequencing Center for Infectious Disease"/>
            <person name="Wu L."/>
            <person name="Ma J."/>
        </authorList>
    </citation>
    <scope>NUCLEOTIDE SEQUENCE [LARGE SCALE GENOMIC DNA]</scope>
    <source>
        <strain evidence="2 3">JCM 14331</strain>
    </source>
</reference>
<dbReference type="InterPro" id="IPR000594">
    <property type="entry name" value="ThiF_NAD_FAD-bd"/>
</dbReference>
<organism evidence="2 3">
    <name type="scientific">Rheinheimera aquimaris</name>
    <dbReference type="NCBI Taxonomy" id="412437"/>
    <lineage>
        <taxon>Bacteria</taxon>
        <taxon>Pseudomonadati</taxon>
        <taxon>Pseudomonadota</taxon>
        <taxon>Gammaproteobacteria</taxon>
        <taxon>Chromatiales</taxon>
        <taxon>Chromatiaceae</taxon>
        <taxon>Rheinheimera</taxon>
    </lineage>
</organism>
<dbReference type="SUPFAM" id="SSF69572">
    <property type="entry name" value="Activating enzymes of the ubiquitin-like proteins"/>
    <property type="match status" value="1"/>
</dbReference>
<evidence type="ECO:0000313" key="3">
    <source>
        <dbReference type="Proteomes" id="UP001501169"/>
    </source>
</evidence>
<dbReference type="CDD" id="cd00757">
    <property type="entry name" value="ThiF_MoeB_HesA_family"/>
    <property type="match status" value="1"/>
</dbReference>
<keyword evidence="2" id="KW-0548">Nucleotidyltransferase</keyword>
<keyword evidence="3" id="KW-1185">Reference proteome</keyword>
<dbReference type="InterPro" id="IPR035985">
    <property type="entry name" value="Ubiquitin-activating_enz"/>
</dbReference>
<gene>
    <name evidence="2" type="primary">moeB_1</name>
    <name evidence="2" type="ORF">GCM10009098_00720</name>
</gene>
<accession>A0ABN1D8E4</accession>
<dbReference type="GO" id="GO:0016779">
    <property type="term" value="F:nucleotidyltransferase activity"/>
    <property type="evidence" value="ECO:0007669"/>
    <property type="project" value="UniProtKB-KW"/>
</dbReference>
<dbReference type="Gene3D" id="3.40.50.720">
    <property type="entry name" value="NAD(P)-binding Rossmann-like Domain"/>
    <property type="match status" value="1"/>
</dbReference>
<name>A0ABN1D8E4_9GAMM</name>
<keyword evidence="2" id="KW-0808">Transferase</keyword>
<dbReference type="PANTHER" id="PTHR10953:SF194">
    <property type="entry name" value="MOLYBDOPTERIN-SYNTHASE ADENYLYLTRANSFERASE"/>
    <property type="match status" value="1"/>
</dbReference>
<dbReference type="PANTHER" id="PTHR10953">
    <property type="entry name" value="UBIQUITIN-ACTIVATING ENZYME E1"/>
    <property type="match status" value="1"/>
</dbReference>
<sequence length="264" mass="28154">MTAAEKAQMLSTAQALRYSRQLMLPAMDFRGQEALLASKVLVIGMGGLGCAAAPYLVASGVGTITLVDDDTVDSSNLQRQILYREADIGQSKSAQAAASLRQLNSEIAINTLQQRLTVDELTKLVPQYSLVLDCTDNLSTRNAINVACVNAKVPLVSGAAIRLEGQVASFSMQGDEACYHCLSQLFGEQQLSCMEAGILSPVVGIVGTMQALEAVKILAGVGTPLYGKLQLFDALSGQWQQFRLGKDPKCTVCGQAGYDQLECR</sequence>
<dbReference type="Pfam" id="PF00899">
    <property type="entry name" value="ThiF"/>
    <property type="match status" value="1"/>
</dbReference>
<dbReference type="EMBL" id="BAAAEO010000001">
    <property type="protein sequence ID" value="GAA0537133.1"/>
    <property type="molecule type" value="Genomic_DNA"/>
</dbReference>
<feature type="domain" description="THIF-type NAD/FAD binding fold" evidence="1">
    <location>
        <begin position="18"/>
        <end position="252"/>
    </location>
</feature>
<evidence type="ECO:0000259" key="1">
    <source>
        <dbReference type="Pfam" id="PF00899"/>
    </source>
</evidence>
<evidence type="ECO:0000313" key="2">
    <source>
        <dbReference type="EMBL" id="GAA0537133.1"/>
    </source>
</evidence>
<dbReference type="Proteomes" id="UP001501169">
    <property type="component" value="Unassembled WGS sequence"/>
</dbReference>
<comment type="caution">
    <text evidence="2">The sequence shown here is derived from an EMBL/GenBank/DDBJ whole genome shotgun (WGS) entry which is preliminary data.</text>
</comment>